<dbReference type="PANTHER" id="PTHR43820:SF4">
    <property type="entry name" value="HIGH-AFFINITY BRANCHED-CHAIN AMINO ACID TRANSPORT ATP-BINDING PROTEIN LIVF"/>
    <property type="match status" value="1"/>
</dbReference>
<evidence type="ECO:0000256" key="1">
    <source>
        <dbReference type="ARBA" id="ARBA00005417"/>
    </source>
</evidence>
<sequence>MSMLSISGLRVRYGTTVAVDGLDLAMASSGALALLGANGAGKSSTLKAVSGLVPHEGEVVFDGVSLRGMSPERIARLGLIHVPEGRRLFGNLTVLENLQVGMTAQGRRGGGHTVDDVFDLFPALREIPHQMAWTLSGGQQQMVAIGRALVGNPRLIMLDEPSLGLSPLVAQTVYEALRQIAGRTPVLLVEQNFSAALRICDRAVVLANGRAVYTGDVAGLADGTLLQNAYFGSPEATPGSAKG</sequence>
<dbReference type="Proteomes" id="UP000319213">
    <property type="component" value="Unassembled WGS sequence"/>
</dbReference>
<dbReference type="GO" id="GO:0015807">
    <property type="term" value="P:L-amino acid transport"/>
    <property type="evidence" value="ECO:0007669"/>
    <property type="project" value="TreeGrafter"/>
</dbReference>
<dbReference type="InterPro" id="IPR052156">
    <property type="entry name" value="BCAA_Transport_ATP-bd_LivF"/>
</dbReference>
<dbReference type="SMART" id="SM00382">
    <property type="entry name" value="AAA"/>
    <property type="match status" value="1"/>
</dbReference>
<dbReference type="Gene3D" id="3.40.50.300">
    <property type="entry name" value="P-loop containing nucleotide triphosphate hydrolases"/>
    <property type="match status" value="1"/>
</dbReference>
<dbReference type="InterPro" id="IPR027417">
    <property type="entry name" value="P-loop_NTPase"/>
</dbReference>
<dbReference type="RefSeq" id="WP_211350361.1">
    <property type="nucleotide sequence ID" value="NZ_BMPV01000002.1"/>
</dbReference>
<protein>
    <submittedName>
        <fullName evidence="7">Amino acid/amide ABC transporter ATP-binding protein 2 (HAAT family)</fullName>
    </submittedName>
</protein>
<name>A0A543J4I6_9ACTN</name>
<evidence type="ECO:0000256" key="4">
    <source>
        <dbReference type="ARBA" id="ARBA00022840"/>
    </source>
</evidence>
<dbReference type="InterPro" id="IPR003439">
    <property type="entry name" value="ABC_transporter-like_ATP-bd"/>
</dbReference>
<evidence type="ECO:0000256" key="5">
    <source>
        <dbReference type="ARBA" id="ARBA00022970"/>
    </source>
</evidence>
<dbReference type="GO" id="GO:0005524">
    <property type="term" value="F:ATP binding"/>
    <property type="evidence" value="ECO:0007669"/>
    <property type="project" value="UniProtKB-KW"/>
</dbReference>
<dbReference type="PANTHER" id="PTHR43820">
    <property type="entry name" value="HIGH-AFFINITY BRANCHED-CHAIN AMINO ACID TRANSPORT ATP-BINDING PROTEIN LIVF"/>
    <property type="match status" value="1"/>
</dbReference>
<dbReference type="InterPro" id="IPR003593">
    <property type="entry name" value="AAA+_ATPase"/>
</dbReference>
<comment type="similarity">
    <text evidence="1">Belongs to the ABC transporter superfamily.</text>
</comment>
<proteinExistence type="inferred from homology"/>
<feature type="domain" description="ABC transporter" evidence="6">
    <location>
        <begin position="4"/>
        <end position="233"/>
    </location>
</feature>
<dbReference type="EMBL" id="VFPQ01000001">
    <property type="protein sequence ID" value="TQM77733.1"/>
    <property type="molecule type" value="Genomic_DNA"/>
</dbReference>
<dbReference type="Pfam" id="PF00005">
    <property type="entry name" value="ABC_tran"/>
    <property type="match status" value="1"/>
</dbReference>
<keyword evidence="3" id="KW-0547">Nucleotide-binding</keyword>
<evidence type="ECO:0000256" key="2">
    <source>
        <dbReference type="ARBA" id="ARBA00022448"/>
    </source>
</evidence>
<evidence type="ECO:0000313" key="8">
    <source>
        <dbReference type="Proteomes" id="UP000319213"/>
    </source>
</evidence>
<accession>A0A543J4I6</accession>
<dbReference type="InterPro" id="IPR017871">
    <property type="entry name" value="ABC_transporter-like_CS"/>
</dbReference>
<dbReference type="AlphaFoldDB" id="A0A543J4I6"/>
<keyword evidence="4 7" id="KW-0067">ATP-binding</keyword>
<evidence type="ECO:0000259" key="6">
    <source>
        <dbReference type="PROSITE" id="PS50893"/>
    </source>
</evidence>
<evidence type="ECO:0000313" key="7">
    <source>
        <dbReference type="EMBL" id="TQM77733.1"/>
    </source>
</evidence>
<reference evidence="7 8" key="1">
    <citation type="submission" date="2019-06" db="EMBL/GenBank/DDBJ databases">
        <title>Sequencing the genomes of 1000 actinobacteria strains.</title>
        <authorList>
            <person name="Klenk H.-P."/>
        </authorList>
    </citation>
    <scope>NUCLEOTIDE SEQUENCE [LARGE SCALE GENOMIC DNA]</scope>
    <source>
        <strain evidence="7 8">DSM 43186</strain>
    </source>
</reference>
<keyword evidence="2" id="KW-0813">Transport</keyword>
<dbReference type="GO" id="GO:0016887">
    <property type="term" value="F:ATP hydrolysis activity"/>
    <property type="evidence" value="ECO:0007669"/>
    <property type="project" value="InterPro"/>
</dbReference>
<organism evidence="7 8">
    <name type="scientific">Thermopolyspora flexuosa</name>
    <dbReference type="NCBI Taxonomy" id="103836"/>
    <lineage>
        <taxon>Bacteria</taxon>
        <taxon>Bacillati</taxon>
        <taxon>Actinomycetota</taxon>
        <taxon>Actinomycetes</taxon>
        <taxon>Streptosporangiales</taxon>
        <taxon>Streptosporangiaceae</taxon>
        <taxon>Thermopolyspora</taxon>
    </lineage>
</organism>
<dbReference type="CDD" id="cd03224">
    <property type="entry name" value="ABC_TM1139_LivF_branched"/>
    <property type="match status" value="1"/>
</dbReference>
<comment type="caution">
    <text evidence="7">The sequence shown here is derived from an EMBL/GenBank/DDBJ whole genome shotgun (WGS) entry which is preliminary data.</text>
</comment>
<dbReference type="PROSITE" id="PS50893">
    <property type="entry name" value="ABC_TRANSPORTER_2"/>
    <property type="match status" value="1"/>
</dbReference>
<dbReference type="GO" id="GO:0015658">
    <property type="term" value="F:branched-chain amino acid transmembrane transporter activity"/>
    <property type="evidence" value="ECO:0007669"/>
    <property type="project" value="TreeGrafter"/>
</dbReference>
<gene>
    <name evidence="7" type="ORF">FHX40_4504</name>
</gene>
<keyword evidence="5" id="KW-0029">Amino-acid transport</keyword>
<keyword evidence="8" id="KW-1185">Reference proteome</keyword>
<dbReference type="SUPFAM" id="SSF52540">
    <property type="entry name" value="P-loop containing nucleoside triphosphate hydrolases"/>
    <property type="match status" value="1"/>
</dbReference>
<evidence type="ECO:0000256" key="3">
    <source>
        <dbReference type="ARBA" id="ARBA00022741"/>
    </source>
</evidence>
<dbReference type="PROSITE" id="PS00211">
    <property type="entry name" value="ABC_TRANSPORTER_1"/>
    <property type="match status" value="1"/>
</dbReference>